<dbReference type="OrthoDB" id="9880492at2"/>
<evidence type="ECO:0000313" key="2">
    <source>
        <dbReference type="EMBL" id="MQW39209.1"/>
    </source>
</evidence>
<keyword evidence="1" id="KW-1133">Transmembrane helix</keyword>
<sequence>MKQIDPLPKNIRLIQTLLSLLVGGFAMLLWHGGLRGFIAFVVAYSFIYVGIGIIYIKSKS</sequence>
<evidence type="ECO:0000313" key="3">
    <source>
        <dbReference type="Proteomes" id="UP000439550"/>
    </source>
</evidence>
<keyword evidence="1" id="KW-0812">Transmembrane</keyword>
<protein>
    <recommendedName>
        <fullName evidence="4">DUF2892 domain-containing protein</fullName>
    </recommendedName>
</protein>
<evidence type="ECO:0008006" key="4">
    <source>
        <dbReference type="Google" id="ProtNLM"/>
    </source>
</evidence>
<proteinExistence type="predicted"/>
<dbReference type="EMBL" id="WITJ01000005">
    <property type="protein sequence ID" value="MQW39209.1"/>
    <property type="molecule type" value="Genomic_DNA"/>
</dbReference>
<reference evidence="2 3" key="1">
    <citation type="submission" date="2019-10" db="EMBL/GenBank/DDBJ databases">
        <authorList>
            <person name="Dong K."/>
        </authorList>
    </citation>
    <scope>NUCLEOTIDE SEQUENCE [LARGE SCALE GENOMIC DNA]</scope>
    <source>
        <strain evidence="2 3">DSM 28960</strain>
    </source>
</reference>
<accession>A0A7X1Z7I3</accession>
<dbReference type="RefSeq" id="WP_153495889.1">
    <property type="nucleotide sequence ID" value="NZ_CAXYUY010000002.1"/>
</dbReference>
<keyword evidence="3" id="KW-1185">Reference proteome</keyword>
<gene>
    <name evidence="2" type="ORF">GHI93_04550</name>
</gene>
<dbReference type="Proteomes" id="UP000439550">
    <property type="component" value="Unassembled WGS sequence"/>
</dbReference>
<organism evidence="2 3">
    <name type="scientific">Lactococcus hircilactis</name>
    <dbReference type="NCBI Taxonomy" id="1494462"/>
    <lineage>
        <taxon>Bacteria</taxon>
        <taxon>Bacillati</taxon>
        <taxon>Bacillota</taxon>
        <taxon>Bacilli</taxon>
        <taxon>Lactobacillales</taxon>
        <taxon>Streptococcaceae</taxon>
        <taxon>Lactococcus</taxon>
    </lineage>
</organism>
<comment type="caution">
    <text evidence="2">The sequence shown here is derived from an EMBL/GenBank/DDBJ whole genome shotgun (WGS) entry which is preliminary data.</text>
</comment>
<feature type="transmembrane region" description="Helical" evidence="1">
    <location>
        <begin position="37"/>
        <end position="56"/>
    </location>
</feature>
<keyword evidence="1" id="KW-0472">Membrane</keyword>
<name>A0A7X1Z7I3_9LACT</name>
<evidence type="ECO:0000256" key="1">
    <source>
        <dbReference type="SAM" id="Phobius"/>
    </source>
</evidence>
<dbReference type="AlphaFoldDB" id="A0A7X1Z7I3"/>
<feature type="transmembrane region" description="Helical" evidence="1">
    <location>
        <begin position="12"/>
        <end position="31"/>
    </location>
</feature>